<dbReference type="FunFam" id="3.40.50.1970:FF:000001">
    <property type="entry name" value="3-dehydroquinate synthase"/>
    <property type="match status" value="1"/>
</dbReference>
<sequence>MSRALSSSSSPRCLDLRSPKYSLAAPICRASRFRISASRKIQVASTVDRRCFASAPPESFSVVNVDLGDRSYPIYIGSGLLDNSDLIRKHVPGRTALVVTNETIAPLYLERTVAALESSGELRVEVVILPDGEQHKNIDVLMRIFDKALEAQLDRQTTFVALGGGVIGDMTGFAAASYQRGVHFVQIPTTVMSMVDSSVGGKTGVNHPAGKNMIGAFYQPRCVLVDIDTLETLPDREFSSGLAEVVKYGLIRDDEFFEWQEANVEKLMAREAATLIHAIEKSCINKAEVVALDEREGGVRATLNLGHTFGHAIETGVGYGEWLHGEAVSVGIIMAAFMSERLGWIDQSIFNRTKTLLEKCRLPVQVPSLMTKQLFMNLMAIDKKSDNGQVRLILLRGELGGCVFTGEFDRLKLEETLDNYVTSG</sequence>
<keyword evidence="8" id="KW-0479">Metal-binding</keyword>
<dbReference type="eggNOG" id="KOG0692">
    <property type="taxonomic scope" value="Eukaryota"/>
</dbReference>
<comment type="catalytic activity">
    <reaction evidence="1">
        <text>7-phospho-2-dehydro-3-deoxy-D-arabino-heptonate = 3-dehydroquinate + phosphate</text>
        <dbReference type="Rhea" id="RHEA:21968"/>
        <dbReference type="ChEBI" id="CHEBI:32364"/>
        <dbReference type="ChEBI" id="CHEBI:43474"/>
        <dbReference type="ChEBI" id="CHEBI:58394"/>
        <dbReference type="EC" id="4.2.3.4"/>
    </reaction>
</comment>
<dbReference type="InterPro" id="IPR050071">
    <property type="entry name" value="Dehydroquinate_synthase"/>
</dbReference>
<evidence type="ECO:0000256" key="5">
    <source>
        <dbReference type="ARBA" id="ARBA00005412"/>
    </source>
</evidence>
<comment type="pathway">
    <text evidence="4">Metabolic intermediate biosynthesis; chorismate biosynthesis; chorismate from D-erythrose 4-phosphate and phosphoenolpyruvate: step 2/7.</text>
</comment>
<dbReference type="GO" id="GO:0008652">
    <property type="term" value="P:amino acid biosynthetic process"/>
    <property type="evidence" value="ECO:0007669"/>
    <property type="project" value="UniProtKB-KW"/>
</dbReference>
<evidence type="ECO:0000256" key="9">
    <source>
        <dbReference type="ARBA" id="ARBA00023027"/>
    </source>
</evidence>
<dbReference type="InterPro" id="IPR030960">
    <property type="entry name" value="DHQS/DOIS_N"/>
</dbReference>
<dbReference type="GO" id="GO:0046872">
    <property type="term" value="F:metal ion binding"/>
    <property type="evidence" value="ECO:0007669"/>
    <property type="project" value="UniProtKB-KW"/>
</dbReference>
<protein>
    <recommendedName>
        <fullName evidence="13">3-dehydroquinate synthase, chloroplastic</fullName>
        <ecNumber evidence="6">4.2.3.4</ecNumber>
    </recommendedName>
</protein>
<evidence type="ECO:0000256" key="4">
    <source>
        <dbReference type="ARBA" id="ARBA00004661"/>
    </source>
</evidence>
<dbReference type="EC" id="4.2.3.4" evidence="6"/>
<evidence type="ECO:0000259" key="15">
    <source>
        <dbReference type="Pfam" id="PF24621"/>
    </source>
</evidence>
<dbReference type="FunFam" id="1.20.1090.10:FF:000002">
    <property type="entry name" value="3-dehydroquinate synthase"/>
    <property type="match status" value="1"/>
</dbReference>
<dbReference type="Gene3D" id="1.20.1090.10">
    <property type="entry name" value="Dehydroquinate synthase-like - alpha domain"/>
    <property type="match status" value="1"/>
</dbReference>
<dbReference type="PANTHER" id="PTHR43622:SF7">
    <property type="entry name" value="3-DEHYDROQUINATE SYNTHASE, CHLOROPLASTIC"/>
    <property type="match status" value="1"/>
</dbReference>
<evidence type="ECO:0000256" key="3">
    <source>
        <dbReference type="ARBA" id="ARBA00004229"/>
    </source>
</evidence>
<feature type="domain" description="3-dehydroquinate synthase N-terminal" evidence="14">
    <location>
        <begin position="127"/>
        <end position="239"/>
    </location>
</feature>
<comment type="subcellular location">
    <subcellularLocation>
        <location evidence="3">Plastid</location>
        <location evidence="3">Chloroplast</location>
    </subcellularLocation>
</comment>
<dbReference type="KEGG" id="mis:MICPUN_55324"/>
<dbReference type="GO" id="GO:0003856">
    <property type="term" value="F:3-dehydroquinate synthase activity"/>
    <property type="evidence" value="ECO:0007669"/>
    <property type="project" value="UniProtKB-EC"/>
</dbReference>
<evidence type="ECO:0000256" key="6">
    <source>
        <dbReference type="ARBA" id="ARBA00013031"/>
    </source>
</evidence>
<dbReference type="FunCoup" id="C1FE63">
    <property type="interactions" value="686"/>
</dbReference>
<dbReference type="Pfam" id="PF01761">
    <property type="entry name" value="DHQ_synthase"/>
    <property type="match status" value="1"/>
</dbReference>
<comment type="similarity">
    <text evidence="5">Belongs to the sugar phosphate cyclases superfamily. Dehydroquinate synthase family.</text>
</comment>
<dbReference type="CDD" id="cd08195">
    <property type="entry name" value="DHQS"/>
    <property type="match status" value="1"/>
</dbReference>
<evidence type="ECO:0000256" key="1">
    <source>
        <dbReference type="ARBA" id="ARBA00001393"/>
    </source>
</evidence>
<dbReference type="GO" id="GO:0009073">
    <property type="term" value="P:aromatic amino acid family biosynthetic process"/>
    <property type="evidence" value="ECO:0007669"/>
    <property type="project" value="UniProtKB-KW"/>
</dbReference>
<evidence type="ECO:0000256" key="7">
    <source>
        <dbReference type="ARBA" id="ARBA00022605"/>
    </source>
</evidence>
<dbReference type="OMA" id="IAIGMRM"/>
<evidence type="ECO:0000313" key="16">
    <source>
        <dbReference type="EMBL" id="ACO68907.1"/>
    </source>
</evidence>
<reference evidence="16 17" key="1">
    <citation type="journal article" date="2009" name="Science">
        <title>Green evolution and dynamic adaptations revealed by genomes of the marine picoeukaryotes Micromonas.</title>
        <authorList>
            <person name="Worden A.Z."/>
            <person name="Lee J.H."/>
            <person name="Mock T."/>
            <person name="Rouze P."/>
            <person name="Simmons M.P."/>
            <person name="Aerts A.L."/>
            <person name="Allen A.E."/>
            <person name="Cuvelier M.L."/>
            <person name="Derelle E."/>
            <person name="Everett M.V."/>
            <person name="Foulon E."/>
            <person name="Grimwood J."/>
            <person name="Gundlach H."/>
            <person name="Henrissat B."/>
            <person name="Napoli C."/>
            <person name="McDonald S.M."/>
            <person name="Parker M.S."/>
            <person name="Rombauts S."/>
            <person name="Salamov A."/>
            <person name="Von Dassow P."/>
            <person name="Badger J.H."/>
            <person name="Coutinho P.M."/>
            <person name="Demir E."/>
            <person name="Dubchak I."/>
            <person name="Gentemann C."/>
            <person name="Eikrem W."/>
            <person name="Gready J.E."/>
            <person name="John U."/>
            <person name="Lanier W."/>
            <person name="Lindquist E.A."/>
            <person name="Lucas S."/>
            <person name="Mayer K.F."/>
            <person name="Moreau H."/>
            <person name="Not F."/>
            <person name="Otillar R."/>
            <person name="Panaud O."/>
            <person name="Pangilinan J."/>
            <person name="Paulsen I."/>
            <person name="Piegu B."/>
            <person name="Poliakov A."/>
            <person name="Robbens S."/>
            <person name="Schmutz J."/>
            <person name="Toulza E."/>
            <person name="Wyss T."/>
            <person name="Zelensky A."/>
            <person name="Zhou K."/>
            <person name="Armbrust E.V."/>
            <person name="Bhattacharya D."/>
            <person name="Goodenough U.W."/>
            <person name="Van de Peer Y."/>
            <person name="Grigoriev I.V."/>
        </authorList>
    </citation>
    <scope>NUCLEOTIDE SEQUENCE [LARGE SCALE GENOMIC DNA]</scope>
    <source>
        <strain evidence="17">RCC299 / NOUM17</strain>
    </source>
</reference>
<evidence type="ECO:0000259" key="14">
    <source>
        <dbReference type="Pfam" id="PF01761"/>
    </source>
</evidence>
<keyword evidence="17" id="KW-1185">Reference proteome</keyword>
<evidence type="ECO:0000256" key="11">
    <source>
        <dbReference type="ARBA" id="ARBA00023239"/>
    </source>
</evidence>
<evidence type="ECO:0000256" key="2">
    <source>
        <dbReference type="ARBA" id="ARBA00001911"/>
    </source>
</evidence>
<dbReference type="SUPFAM" id="SSF56796">
    <property type="entry name" value="Dehydroquinate synthase-like"/>
    <property type="match status" value="1"/>
</dbReference>
<feature type="domain" description="3-dehydroquinate synthase C-terminal" evidence="15">
    <location>
        <begin position="241"/>
        <end position="385"/>
    </location>
</feature>
<accession>C1FE63</accession>
<organism evidence="16 17">
    <name type="scientific">Micromonas commoda (strain RCC299 / NOUM17 / CCMP2709)</name>
    <name type="common">Picoplanktonic green alga</name>
    <dbReference type="NCBI Taxonomy" id="296587"/>
    <lineage>
        <taxon>Eukaryota</taxon>
        <taxon>Viridiplantae</taxon>
        <taxon>Chlorophyta</taxon>
        <taxon>Mamiellophyceae</taxon>
        <taxon>Mamiellales</taxon>
        <taxon>Mamiellaceae</taxon>
        <taxon>Micromonas</taxon>
    </lineage>
</organism>
<dbReference type="GeneID" id="8250178"/>
<dbReference type="HAMAP" id="MF_00110">
    <property type="entry name" value="DHQ_synthase"/>
    <property type="match status" value="1"/>
</dbReference>
<dbReference type="STRING" id="296587.C1FE63"/>
<evidence type="ECO:0000256" key="8">
    <source>
        <dbReference type="ARBA" id="ARBA00022723"/>
    </source>
</evidence>
<comment type="cofactor">
    <cofactor evidence="2">
        <name>NAD(+)</name>
        <dbReference type="ChEBI" id="CHEBI:57540"/>
    </cofactor>
</comment>
<evidence type="ECO:0000256" key="10">
    <source>
        <dbReference type="ARBA" id="ARBA00023141"/>
    </source>
</evidence>
<dbReference type="EMBL" id="CP001574">
    <property type="protein sequence ID" value="ACO68907.1"/>
    <property type="molecule type" value="Genomic_DNA"/>
</dbReference>
<name>C1FE63_MICCC</name>
<keyword evidence="10" id="KW-0057">Aromatic amino acid biosynthesis</keyword>
<dbReference type="NCBIfam" id="TIGR01357">
    <property type="entry name" value="aroB"/>
    <property type="match status" value="1"/>
</dbReference>
<dbReference type="RefSeq" id="XP_002507649.1">
    <property type="nucleotide sequence ID" value="XM_002507603.1"/>
</dbReference>
<keyword evidence="11" id="KW-0456">Lyase</keyword>
<evidence type="ECO:0000256" key="13">
    <source>
        <dbReference type="ARBA" id="ARBA00068623"/>
    </source>
</evidence>
<dbReference type="GO" id="GO:0009423">
    <property type="term" value="P:chorismate biosynthetic process"/>
    <property type="evidence" value="ECO:0007669"/>
    <property type="project" value="UniProtKB-ARBA"/>
</dbReference>
<keyword evidence="7" id="KW-0028">Amino-acid biosynthesis</keyword>
<evidence type="ECO:0000313" key="17">
    <source>
        <dbReference type="Proteomes" id="UP000002009"/>
    </source>
</evidence>
<dbReference type="Proteomes" id="UP000002009">
    <property type="component" value="Chromosome 1"/>
</dbReference>
<dbReference type="InParanoid" id="C1FE63"/>
<comment type="function">
    <text evidence="12">Catalyzes the second step in the shikimate pathway.</text>
</comment>
<dbReference type="GO" id="GO:0009507">
    <property type="term" value="C:chloroplast"/>
    <property type="evidence" value="ECO:0007669"/>
    <property type="project" value="UniProtKB-SubCell"/>
</dbReference>
<dbReference type="AlphaFoldDB" id="C1FE63"/>
<evidence type="ECO:0000256" key="12">
    <source>
        <dbReference type="ARBA" id="ARBA00056090"/>
    </source>
</evidence>
<keyword evidence="9" id="KW-0520">NAD</keyword>
<dbReference type="InterPro" id="IPR056179">
    <property type="entry name" value="DHQS_C"/>
</dbReference>
<dbReference type="InterPro" id="IPR016037">
    <property type="entry name" value="DHQ_synth_AroB"/>
</dbReference>
<dbReference type="Gene3D" id="3.40.50.1970">
    <property type="match status" value="1"/>
</dbReference>
<dbReference type="PANTHER" id="PTHR43622">
    <property type="entry name" value="3-DEHYDROQUINATE SYNTHASE"/>
    <property type="match status" value="1"/>
</dbReference>
<gene>
    <name evidence="16" type="ORF">MICPUN_55324</name>
</gene>
<dbReference type="Pfam" id="PF24621">
    <property type="entry name" value="DHQS_C"/>
    <property type="match status" value="1"/>
</dbReference>
<proteinExistence type="inferred from homology"/>
<dbReference type="OrthoDB" id="197068at2759"/>